<evidence type="ECO:0008006" key="4">
    <source>
        <dbReference type="Google" id="ProtNLM"/>
    </source>
</evidence>
<proteinExistence type="predicted"/>
<accession>A0A9W8H854</accession>
<evidence type="ECO:0000313" key="3">
    <source>
        <dbReference type="Proteomes" id="UP001140217"/>
    </source>
</evidence>
<dbReference type="Proteomes" id="UP001140217">
    <property type="component" value="Unassembled WGS sequence"/>
</dbReference>
<protein>
    <recommendedName>
        <fullName evidence="4">CHCH domain-containing protein</fullName>
    </recommendedName>
</protein>
<dbReference type="OrthoDB" id="5586401at2759"/>
<name>A0A9W8H854_9FUNG</name>
<sequence length="78" mass="8892">MPGRDPPQPARPAPEDDNDDDAWDRRIRRTGCFAENERVLICHADTGDWRRCADEVAAFRRCMELFARSQSADQRGSG</sequence>
<dbReference type="InterPro" id="IPR039870">
    <property type="entry name" value="Coa4-like"/>
</dbReference>
<gene>
    <name evidence="2" type="ORF">H4R18_004278</name>
</gene>
<dbReference type="GO" id="GO:0005758">
    <property type="term" value="C:mitochondrial intermembrane space"/>
    <property type="evidence" value="ECO:0007669"/>
    <property type="project" value="InterPro"/>
</dbReference>
<dbReference type="AlphaFoldDB" id="A0A9W8H854"/>
<feature type="compositionally biased region" description="Pro residues" evidence="1">
    <location>
        <begin position="1"/>
        <end position="12"/>
    </location>
</feature>
<reference evidence="2" key="1">
    <citation type="submission" date="2022-07" db="EMBL/GenBank/DDBJ databases">
        <title>Phylogenomic reconstructions and comparative analyses of Kickxellomycotina fungi.</title>
        <authorList>
            <person name="Reynolds N.K."/>
            <person name="Stajich J.E."/>
            <person name="Barry K."/>
            <person name="Grigoriev I.V."/>
            <person name="Crous P."/>
            <person name="Smith M.E."/>
        </authorList>
    </citation>
    <scope>NUCLEOTIDE SEQUENCE</scope>
    <source>
        <strain evidence="2">NBRC 105414</strain>
    </source>
</reference>
<evidence type="ECO:0000256" key="1">
    <source>
        <dbReference type="SAM" id="MobiDB-lite"/>
    </source>
</evidence>
<dbReference type="EMBL" id="JANBUL010000200">
    <property type="protein sequence ID" value="KAJ2778974.1"/>
    <property type="molecule type" value="Genomic_DNA"/>
</dbReference>
<dbReference type="GO" id="GO:0033617">
    <property type="term" value="P:mitochondrial respiratory chain complex IV assembly"/>
    <property type="evidence" value="ECO:0007669"/>
    <property type="project" value="InterPro"/>
</dbReference>
<keyword evidence="3" id="KW-1185">Reference proteome</keyword>
<feature type="region of interest" description="Disordered" evidence="1">
    <location>
        <begin position="1"/>
        <end position="23"/>
    </location>
</feature>
<organism evidence="2 3">
    <name type="scientific">Coemansia javaensis</name>
    <dbReference type="NCBI Taxonomy" id="2761396"/>
    <lineage>
        <taxon>Eukaryota</taxon>
        <taxon>Fungi</taxon>
        <taxon>Fungi incertae sedis</taxon>
        <taxon>Zoopagomycota</taxon>
        <taxon>Kickxellomycotina</taxon>
        <taxon>Kickxellomycetes</taxon>
        <taxon>Kickxellales</taxon>
        <taxon>Kickxellaceae</taxon>
        <taxon>Coemansia</taxon>
    </lineage>
</organism>
<comment type="caution">
    <text evidence="2">The sequence shown here is derived from an EMBL/GenBank/DDBJ whole genome shotgun (WGS) entry which is preliminary data.</text>
</comment>
<dbReference type="PANTHER" id="PTHR13639:SF2">
    <property type="entry name" value="CYTOCHROME C OXIDASE ASSEMBLY FACTOR 4 HOMOLOG, MITOCHONDRIAL"/>
    <property type="match status" value="1"/>
</dbReference>
<evidence type="ECO:0000313" key="2">
    <source>
        <dbReference type="EMBL" id="KAJ2778974.1"/>
    </source>
</evidence>
<dbReference type="PANTHER" id="PTHR13639">
    <property type="entry name" value="CYTOCHROME C OXIDASE ASSEMBLY FACTOR 4 HOMOLOG, MITOCHONDRIAL"/>
    <property type="match status" value="1"/>
</dbReference>